<name>A0A5J5EKR0_9PEZI</name>
<protein>
    <submittedName>
        <fullName evidence="3">Kinase-like domain-containing protein</fullName>
    </submittedName>
</protein>
<dbReference type="EMBL" id="VXIS01000222">
    <property type="protein sequence ID" value="KAA8896212.1"/>
    <property type="molecule type" value="Genomic_DNA"/>
</dbReference>
<sequence length="445" mass="48874">MKRKAPDVPDTSDHMRVAPDAPAHAATPSDSPSATALTRLNVSVMSMFKAALAKDPTADLQSLFERYATEYPGRRAKALTRSSRPPKGQQPPPSGNDCQSSSSIDGPPPQSVPALPSFSSTAFRDPNKPRLSSVQRRILNLSDGPYAVAREFDAELISLLKLDSGAGTTLSDDVVKRLSTILCDAEVLGSQPHGRFVLRLSQVSVVKIGNNLEPAEAEILDFVRTSVPDVPVPVCQGILSNGRISLMFLSAIPGQCLSSLWPQLSHDEKKQVQQQLGGVMQRIRHIPTAVTELGWCGYAKDCRRNTRKITGTASEQDFNDNLIRPLLPTINGSYRDLIRSKLRDCHRIVFTHADLHPRNIIVQRCIGGDGAGKAELRLAGIVDWELAGWYPEYWEYVKALNTLPAHCNDADVALADWWRYLPAEIAAGYDAEWALDQILERVLAE</sequence>
<feature type="domain" description="Aminoglycoside phosphotransferase" evidence="2">
    <location>
        <begin position="194"/>
        <end position="404"/>
    </location>
</feature>
<proteinExistence type="predicted"/>
<reference evidence="3 4" key="1">
    <citation type="submission" date="2019-09" db="EMBL/GenBank/DDBJ databases">
        <title>Draft genome of the ectomycorrhizal ascomycete Sphaerosporella brunnea.</title>
        <authorList>
            <consortium name="DOE Joint Genome Institute"/>
            <person name="Benucci G.M."/>
            <person name="Marozzi G."/>
            <person name="Antonielli L."/>
            <person name="Sanchez S."/>
            <person name="Marco P."/>
            <person name="Wang X."/>
            <person name="Falini L.B."/>
            <person name="Barry K."/>
            <person name="Haridas S."/>
            <person name="Lipzen A."/>
            <person name="Labutti K."/>
            <person name="Grigoriev I.V."/>
            <person name="Murat C."/>
            <person name="Martin F."/>
            <person name="Albertini E."/>
            <person name="Donnini D."/>
            <person name="Bonito G."/>
        </authorList>
    </citation>
    <scope>NUCLEOTIDE SEQUENCE [LARGE SCALE GENOMIC DNA]</scope>
    <source>
        <strain evidence="3 4">Sb_GMNB300</strain>
    </source>
</reference>
<dbReference type="InterPro" id="IPR002575">
    <property type="entry name" value="Aminoglycoside_PTrfase"/>
</dbReference>
<feature type="region of interest" description="Disordered" evidence="1">
    <location>
        <begin position="74"/>
        <end position="129"/>
    </location>
</feature>
<dbReference type="SUPFAM" id="SSF56112">
    <property type="entry name" value="Protein kinase-like (PK-like)"/>
    <property type="match status" value="1"/>
</dbReference>
<keyword evidence="3" id="KW-0418">Kinase</keyword>
<accession>A0A5J5EKR0</accession>
<gene>
    <name evidence="3" type="ORF">FN846DRAFT_965758</name>
</gene>
<dbReference type="InterPro" id="IPR051678">
    <property type="entry name" value="AGP_Transferase"/>
</dbReference>
<keyword evidence="3" id="KW-0808">Transferase</keyword>
<dbReference type="PANTHER" id="PTHR21310:SF58">
    <property type="entry name" value="AMINOGLYCOSIDE PHOSPHOTRANSFERASE DOMAIN-CONTAINING PROTEIN"/>
    <property type="match status" value="1"/>
</dbReference>
<dbReference type="PANTHER" id="PTHR21310">
    <property type="entry name" value="AMINOGLYCOSIDE PHOSPHOTRANSFERASE-RELATED-RELATED"/>
    <property type="match status" value="1"/>
</dbReference>
<feature type="compositionally biased region" description="Low complexity" evidence="1">
    <location>
        <begin position="18"/>
        <end position="34"/>
    </location>
</feature>
<dbReference type="InterPro" id="IPR011009">
    <property type="entry name" value="Kinase-like_dom_sf"/>
</dbReference>
<dbReference type="CDD" id="cd05120">
    <property type="entry name" value="APH_ChoK_like"/>
    <property type="match status" value="1"/>
</dbReference>
<comment type="caution">
    <text evidence="3">The sequence shown here is derived from an EMBL/GenBank/DDBJ whole genome shotgun (WGS) entry which is preliminary data.</text>
</comment>
<dbReference type="Gene3D" id="3.90.1200.10">
    <property type="match status" value="1"/>
</dbReference>
<evidence type="ECO:0000259" key="2">
    <source>
        <dbReference type="Pfam" id="PF01636"/>
    </source>
</evidence>
<dbReference type="GO" id="GO:0016301">
    <property type="term" value="F:kinase activity"/>
    <property type="evidence" value="ECO:0007669"/>
    <property type="project" value="UniProtKB-KW"/>
</dbReference>
<dbReference type="OrthoDB" id="2906425at2759"/>
<evidence type="ECO:0000313" key="4">
    <source>
        <dbReference type="Proteomes" id="UP000326924"/>
    </source>
</evidence>
<feature type="region of interest" description="Disordered" evidence="1">
    <location>
        <begin position="1"/>
        <end position="34"/>
    </location>
</feature>
<keyword evidence="4" id="KW-1185">Reference proteome</keyword>
<dbReference type="AlphaFoldDB" id="A0A5J5EKR0"/>
<evidence type="ECO:0000256" key="1">
    <source>
        <dbReference type="SAM" id="MobiDB-lite"/>
    </source>
</evidence>
<dbReference type="Pfam" id="PF01636">
    <property type="entry name" value="APH"/>
    <property type="match status" value="1"/>
</dbReference>
<organism evidence="3 4">
    <name type="scientific">Sphaerosporella brunnea</name>
    <dbReference type="NCBI Taxonomy" id="1250544"/>
    <lineage>
        <taxon>Eukaryota</taxon>
        <taxon>Fungi</taxon>
        <taxon>Dikarya</taxon>
        <taxon>Ascomycota</taxon>
        <taxon>Pezizomycotina</taxon>
        <taxon>Pezizomycetes</taxon>
        <taxon>Pezizales</taxon>
        <taxon>Pyronemataceae</taxon>
        <taxon>Sphaerosporella</taxon>
    </lineage>
</organism>
<feature type="compositionally biased region" description="Basic and acidic residues" evidence="1">
    <location>
        <begin position="1"/>
        <end position="17"/>
    </location>
</feature>
<dbReference type="InParanoid" id="A0A5J5EKR0"/>
<evidence type="ECO:0000313" key="3">
    <source>
        <dbReference type="EMBL" id="KAA8896212.1"/>
    </source>
</evidence>
<dbReference type="Proteomes" id="UP000326924">
    <property type="component" value="Unassembled WGS sequence"/>
</dbReference>